<keyword evidence="5 17" id="KW-0812">Transmembrane</keyword>
<reference evidence="19 20" key="1">
    <citation type="journal article" date="2022" name="Nat. Genet.">
        <title>Improved pea reference genome and pan-genome highlight genomic features and evolutionary characteristics.</title>
        <authorList>
            <person name="Yang T."/>
            <person name="Liu R."/>
            <person name="Luo Y."/>
            <person name="Hu S."/>
            <person name="Wang D."/>
            <person name="Wang C."/>
            <person name="Pandey M.K."/>
            <person name="Ge S."/>
            <person name="Xu Q."/>
            <person name="Li N."/>
            <person name="Li G."/>
            <person name="Huang Y."/>
            <person name="Saxena R.K."/>
            <person name="Ji Y."/>
            <person name="Li M."/>
            <person name="Yan X."/>
            <person name="He Y."/>
            <person name="Liu Y."/>
            <person name="Wang X."/>
            <person name="Xiang C."/>
            <person name="Varshney R.K."/>
            <person name="Ding H."/>
            <person name="Gao S."/>
            <person name="Zong X."/>
        </authorList>
    </citation>
    <scope>NUCLEOTIDE SEQUENCE [LARGE SCALE GENOMIC DNA]</scope>
    <source>
        <strain evidence="19 20">cv. Zhongwan 6</strain>
    </source>
</reference>
<comment type="subcellular location">
    <subcellularLocation>
        <location evidence="1">Membrane</location>
        <topology evidence="1">Single-pass membrane protein</topology>
    </subcellularLocation>
</comment>
<keyword evidence="6" id="KW-0732">Signal</keyword>
<keyword evidence="8" id="KW-0418">Kinase</keyword>
<dbReference type="FunFam" id="1.10.510.10:FF:000161">
    <property type="entry name" value="Wall-associated receptor kinase-like 20"/>
    <property type="match status" value="1"/>
</dbReference>
<dbReference type="PROSITE" id="PS00022">
    <property type="entry name" value="EGF_1"/>
    <property type="match status" value="1"/>
</dbReference>
<evidence type="ECO:0000256" key="9">
    <source>
        <dbReference type="ARBA" id="ARBA00022840"/>
    </source>
</evidence>
<evidence type="ECO:0000256" key="4">
    <source>
        <dbReference type="ARBA" id="ARBA00022679"/>
    </source>
</evidence>
<keyword evidence="3" id="KW-0723">Serine/threonine-protein kinase</keyword>
<dbReference type="Pfam" id="PF00069">
    <property type="entry name" value="Pkinase"/>
    <property type="match status" value="1"/>
</dbReference>
<evidence type="ECO:0000256" key="8">
    <source>
        <dbReference type="ARBA" id="ARBA00022777"/>
    </source>
</evidence>
<dbReference type="PROSITE" id="PS00107">
    <property type="entry name" value="PROTEIN_KINASE_ATP"/>
    <property type="match status" value="1"/>
</dbReference>
<dbReference type="Pfam" id="PF13947">
    <property type="entry name" value="GUB_WAK_bind"/>
    <property type="match status" value="1"/>
</dbReference>
<evidence type="ECO:0000256" key="1">
    <source>
        <dbReference type="ARBA" id="ARBA00004167"/>
    </source>
</evidence>
<dbReference type="PROSITE" id="PS50011">
    <property type="entry name" value="PROTEIN_KINASE_DOM"/>
    <property type="match status" value="1"/>
</dbReference>
<evidence type="ECO:0000256" key="14">
    <source>
        <dbReference type="ARBA" id="ARBA00048679"/>
    </source>
</evidence>
<comment type="caution">
    <text evidence="19">The sequence shown here is derived from an EMBL/GenBank/DDBJ whole genome shotgun (WGS) entry which is preliminary data.</text>
</comment>
<feature type="transmembrane region" description="Helical" evidence="17">
    <location>
        <begin position="280"/>
        <end position="303"/>
    </location>
</feature>
<keyword evidence="11 17" id="KW-0472">Membrane</keyword>
<dbReference type="PROSITE" id="PS00108">
    <property type="entry name" value="PROTEIN_KINASE_ST"/>
    <property type="match status" value="1"/>
</dbReference>
<gene>
    <name evidence="19" type="ORF">KIW84_072084</name>
</gene>
<organism evidence="19 20">
    <name type="scientific">Pisum sativum</name>
    <name type="common">Garden pea</name>
    <name type="synonym">Lathyrus oleraceus</name>
    <dbReference type="NCBI Taxonomy" id="3888"/>
    <lineage>
        <taxon>Eukaryota</taxon>
        <taxon>Viridiplantae</taxon>
        <taxon>Streptophyta</taxon>
        <taxon>Embryophyta</taxon>
        <taxon>Tracheophyta</taxon>
        <taxon>Spermatophyta</taxon>
        <taxon>Magnoliopsida</taxon>
        <taxon>eudicotyledons</taxon>
        <taxon>Gunneridae</taxon>
        <taxon>Pentapetalae</taxon>
        <taxon>rosids</taxon>
        <taxon>fabids</taxon>
        <taxon>Fabales</taxon>
        <taxon>Fabaceae</taxon>
        <taxon>Papilionoideae</taxon>
        <taxon>50 kb inversion clade</taxon>
        <taxon>NPAAA clade</taxon>
        <taxon>Hologalegina</taxon>
        <taxon>IRL clade</taxon>
        <taxon>Fabeae</taxon>
        <taxon>Lathyrus</taxon>
    </lineage>
</organism>
<dbReference type="Gene3D" id="1.10.510.10">
    <property type="entry name" value="Transferase(Phosphotransferase) domain 1"/>
    <property type="match status" value="1"/>
</dbReference>
<dbReference type="GO" id="GO:0005886">
    <property type="term" value="C:plasma membrane"/>
    <property type="evidence" value="ECO:0007669"/>
    <property type="project" value="UniProtKB-ARBA"/>
</dbReference>
<keyword evidence="4" id="KW-0808">Transferase</keyword>
<evidence type="ECO:0000256" key="11">
    <source>
        <dbReference type="ARBA" id="ARBA00023136"/>
    </source>
</evidence>
<evidence type="ECO:0000256" key="7">
    <source>
        <dbReference type="ARBA" id="ARBA00022741"/>
    </source>
</evidence>
<proteinExistence type="predicted"/>
<dbReference type="InterPro" id="IPR011009">
    <property type="entry name" value="Kinase-like_dom_sf"/>
</dbReference>
<evidence type="ECO:0000256" key="17">
    <source>
        <dbReference type="SAM" id="Phobius"/>
    </source>
</evidence>
<evidence type="ECO:0000256" key="12">
    <source>
        <dbReference type="ARBA" id="ARBA00023180"/>
    </source>
</evidence>
<dbReference type="OrthoDB" id="4062651at2759"/>
<evidence type="ECO:0000256" key="6">
    <source>
        <dbReference type="ARBA" id="ARBA00022729"/>
    </source>
</evidence>
<dbReference type="InterPro" id="IPR000719">
    <property type="entry name" value="Prot_kinase_dom"/>
</dbReference>
<evidence type="ECO:0000313" key="19">
    <source>
        <dbReference type="EMBL" id="KAI5385348.1"/>
    </source>
</evidence>
<dbReference type="EC" id="2.7.11.1" evidence="2"/>
<dbReference type="AlphaFoldDB" id="A0A9D4VK53"/>
<feature type="domain" description="Protein kinase" evidence="18">
    <location>
        <begin position="356"/>
        <end position="631"/>
    </location>
</feature>
<comment type="catalytic activity">
    <reaction evidence="13">
        <text>L-threonyl-[protein] + ATP = O-phospho-L-threonyl-[protein] + ADP + H(+)</text>
        <dbReference type="Rhea" id="RHEA:46608"/>
        <dbReference type="Rhea" id="RHEA-COMP:11060"/>
        <dbReference type="Rhea" id="RHEA-COMP:11605"/>
        <dbReference type="ChEBI" id="CHEBI:15378"/>
        <dbReference type="ChEBI" id="CHEBI:30013"/>
        <dbReference type="ChEBI" id="CHEBI:30616"/>
        <dbReference type="ChEBI" id="CHEBI:61977"/>
        <dbReference type="ChEBI" id="CHEBI:456216"/>
        <dbReference type="EC" id="2.7.11.1"/>
    </reaction>
</comment>
<dbReference type="InterPro" id="IPR025287">
    <property type="entry name" value="WAK_GUB"/>
</dbReference>
<accession>A0A9D4VK53</accession>
<dbReference type="Pfam" id="PF14380">
    <property type="entry name" value="WAK_assoc"/>
    <property type="match status" value="1"/>
</dbReference>
<evidence type="ECO:0000256" key="2">
    <source>
        <dbReference type="ARBA" id="ARBA00012513"/>
    </source>
</evidence>
<dbReference type="Gramene" id="Psat07G0208400-T1">
    <property type="protein sequence ID" value="KAI5385348.1"/>
    <property type="gene ID" value="KIW84_072084"/>
</dbReference>
<keyword evidence="7 15" id="KW-0547">Nucleotide-binding</keyword>
<dbReference type="InterPro" id="IPR017441">
    <property type="entry name" value="Protein_kinase_ATP_BS"/>
</dbReference>
<evidence type="ECO:0000256" key="13">
    <source>
        <dbReference type="ARBA" id="ARBA00047899"/>
    </source>
</evidence>
<dbReference type="PANTHER" id="PTHR46008:SF2">
    <property type="entry name" value="LEAF RUST 10 DISEASE-RESISTANCE LOCUS RECEPTOR-LIKE PROTEIN KINASE-LIKE 1.4"/>
    <property type="match status" value="1"/>
</dbReference>
<evidence type="ECO:0000313" key="20">
    <source>
        <dbReference type="Proteomes" id="UP001058974"/>
    </source>
</evidence>
<dbReference type="SMART" id="SM00220">
    <property type="entry name" value="S_TKc"/>
    <property type="match status" value="1"/>
</dbReference>
<keyword evidence="9 15" id="KW-0067">ATP-binding</keyword>
<dbReference type="EMBL" id="JAMSHJ010000007">
    <property type="protein sequence ID" value="KAI5385348.1"/>
    <property type="molecule type" value="Genomic_DNA"/>
</dbReference>
<dbReference type="Gene3D" id="3.30.200.20">
    <property type="entry name" value="Phosphorylase Kinase, domain 1"/>
    <property type="match status" value="1"/>
</dbReference>
<dbReference type="GO" id="GO:0004674">
    <property type="term" value="F:protein serine/threonine kinase activity"/>
    <property type="evidence" value="ECO:0007669"/>
    <property type="project" value="UniProtKB-KW"/>
</dbReference>
<dbReference type="GO" id="GO:0030247">
    <property type="term" value="F:polysaccharide binding"/>
    <property type="evidence" value="ECO:0007669"/>
    <property type="project" value="InterPro"/>
</dbReference>
<feature type="compositionally biased region" description="Basic and acidic residues" evidence="16">
    <location>
        <begin position="632"/>
        <end position="644"/>
    </location>
</feature>
<dbReference type="InterPro" id="IPR008271">
    <property type="entry name" value="Ser/Thr_kinase_AS"/>
</dbReference>
<evidence type="ECO:0000256" key="5">
    <source>
        <dbReference type="ARBA" id="ARBA00022692"/>
    </source>
</evidence>
<dbReference type="PANTHER" id="PTHR46008">
    <property type="entry name" value="LEAF RUST 10 DISEASE-RESISTANCE LOCUS RECEPTOR-LIKE PROTEIN KINASE-LIKE 1.4"/>
    <property type="match status" value="1"/>
</dbReference>
<evidence type="ECO:0000259" key="18">
    <source>
        <dbReference type="PROSITE" id="PS50011"/>
    </source>
</evidence>
<name>A0A9D4VK53_PEA</name>
<comment type="catalytic activity">
    <reaction evidence="14">
        <text>L-seryl-[protein] + ATP = O-phospho-L-seryl-[protein] + ADP + H(+)</text>
        <dbReference type="Rhea" id="RHEA:17989"/>
        <dbReference type="Rhea" id="RHEA-COMP:9863"/>
        <dbReference type="Rhea" id="RHEA-COMP:11604"/>
        <dbReference type="ChEBI" id="CHEBI:15378"/>
        <dbReference type="ChEBI" id="CHEBI:29999"/>
        <dbReference type="ChEBI" id="CHEBI:30616"/>
        <dbReference type="ChEBI" id="CHEBI:83421"/>
        <dbReference type="ChEBI" id="CHEBI:456216"/>
        <dbReference type="EC" id="2.7.11.1"/>
    </reaction>
</comment>
<dbReference type="Proteomes" id="UP001058974">
    <property type="component" value="Chromosome 7"/>
</dbReference>
<dbReference type="GO" id="GO:0005524">
    <property type="term" value="F:ATP binding"/>
    <property type="evidence" value="ECO:0007669"/>
    <property type="project" value="UniProtKB-UniRule"/>
</dbReference>
<dbReference type="InterPro" id="IPR000742">
    <property type="entry name" value="EGF"/>
</dbReference>
<evidence type="ECO:0000256" key="15">
    <source>
        <dbReference type="PROSITE-ProRule" id="PRU10141"/>
    </source>
</evidence>
<feature type="region of interest" description="Disordered" evidence="16">
    <location>
        <begin position="632"/>
        <end position="673"/>
    </location>
</feature>
<evidence type="ECO:0000256" key="16">
    <source>
        <dbReference type="SAM" id="MobiDB-lite"/>
    </source>
</evidence>
<keyword evidence="10 17" id="KW-1133">Transmembrane helix</keyword>
<keyword evidence="12" id="KW-0325">Glycoprotein</keyword>
<dbReference type="SUPFAM" id="SSF56112">
    <property type="entry name" value="Protein kinase-like (PK-like)"/>
    <property type="match status" value="1"/>
</dbReference>
<sequence>MKIKIISHFSSMISPMNDDHIHMTTFTSLFLFLTIFPTTICQQQHNKHVDCLKPYTCGEVSNIYYPFWGQNRPSYCGINSDQFHLKCDTHHRNTSIQIASQNFQVLYINQFVYTMTMFRKGLVYDNCSSALTNTSLDSSHFHYMSNVRNITILYNCANDIKIPNGANMNSFSCKEDSSKRAFYTDSETAEGVKCEGVRVDVQVTKEVELGGGIEGLNKALSRGFDVEYVADTQKCLKCVLSNGTCGGNDMSQFSCYCPDGTEGLDCSYRRENRWNWKRKVAVGVSAAAVVSAVSVGIAFYLYYYCRKKKKNVHAVSSTALSYCDSGSGSKVAENGGRYLGVHFFTYSELEKATNNFDSTRALGDGGFGTVYFGKLRDGRLIAVKRMYENNYRRVEQFVNEVEILTRLHHQNLVLLYGCTSRHSRELLLVYEYVPNGTVADHLHGSKAKPGMLPWPIRMNIAIETASALVYLHATDIIHRDVKTNNILLDNHFSVKVADFGLSRLFPNHVTHISTAPQGTPGYVDPEYHLYYQLTDKSDVFSFGVVLIELISSMPAVDIFRNKQEINLSNMAIKKIQNGTLHELVDPTLGFESDFKIRKMINAVAELAFQCLQSSKDVRPSMVEVMERLKDIQSDDGTSKCKPEVLDISGDDDSALVKNEPPPSSPDSNINTFP</sequence>
<dbReference type="InterPro" id="IPR032872">
    <property type="entry name" value="WAK_assoc_C"/>
</dbReference>
<evidence type="ECO:0000256" key="3">
    <source>
        <dbReference type="ARBA" id="ARBA00022527"/>
    </source>
</evidence>
<evidence type="ECO:0000256" key="10">
    <source>
        <dbReference type="ARBA" id="ARBA00022989"/>
    </source>
</evidence>
<feature type="binding site" evidence="15">
    <location>
        <position position="384"/>
    </location>
    <ligand>
        <name>ATP</name>
        <dbReference type="ChEBI" id="CHEBI:30616"/>
    </ligand>
</feature>
<keyword evidence="20" id="KW-1185">Reference proteome</keyword>
<protein>
    <recommendedName>
        <fullName evidence="2">non-specific serine/threonine protein kinase</fullName>
        <ecNumber evidence="2">2.7.11.1</ecNumber>
    </recommendedName>
</protein>